<dbReference type="Proteomes" id="UP000772618">
    <property type="component" value="Unassembled WGS sequence"/>
</dbReference>
<reference evidence="1 2" key="1">
    <citation type="submission" date="2021-05" db="EMBL/GenBank/DDBJ databases">
        <title>A Polyphasic approach of four new species of the genus Ohtaekwangia: Ohtaekwangia histidinii sp. nov., Ohtaekwangia cretensis sp. nov., Ohtaekwangia indiensis sp. nov., Ohtaekwangia reichenbachii sp. nov. from diverse environment.</title>
        <authorList>
            <person name="Octaviana S."/>
        </authorList>
    </citation>
    <scope>NUCLEOTIDE SEQUENCE [LARGE SCALE GENOMIC DNA]</scope>
    <source>
        <strain evidence="1 2">PWU20</strain>
    </source>
</reference>
<keyword evidence="2" id="KW-1185">Reference proteome</keyword>
<evidence type="ECO:0000313" key="2">
    <source>
        <dbReference type="Proteomes" id="UP000772618"/>
    </source>
</evidence>
<accession>A0ABS5VZD1</accession>
<comment type="caution">
    <text evidence="1">The sequence shown here is derived from an EMBL/GenBank/DDBJ whole genome shotgun (WGS) entry which is preliminary data.</text>
</comment>
<proteinExistence type="predicted"/>
<organism evidence="1 2">
    <name type="scientific">Chryseosolibacter indicus</name>
    <dbReference type="NCBI Taxonomy" id="2782351"/>
    <lineage>
        <taxon>Bacteria</taxon>
        <taxon>Pseudomonadati</taxon>
        <taxon>Bacteroidota</taxon>
        <taxon>Cytophagia</taxon>
        <taxon>Cytophagales</taxon>
        <taxon>Chryseotaleaceae</taxon>
        <taxon>Chryseosolibacter</taxon>
    </lineage>
</organism>
<name>A0ABS5VZD1_9BACT</name>
<dbReference type="EMBL" id="JAHESD010000054">
    <property type="protein sequence ID" value="MBT1705391.1"/>
    <property type="molecule type" value="Genomic_DNA"/>
</dbReference>
<dbReference type="RefSeq" id="WP_254155339.1">
    <property type="nucleotide sequence ID" value="NZ_JAHESD010000054.1"/>
</dbReference>
<sequence length="309" mass="35062">MLRSAIKLIVFFFITASCIFILKKSGTKDNANVRITLPKAMDTSFFFIGSSRVQKGIDPLIITNGYDNVKVFNWGITSGTFLNNCIVADFAIKQPGQKVVFIELAPLVDVLPDGLFNFATHTRLDLFGSVLTLTANQSFSEQSMLMLKIINDYFYKCITVRNEVKHIIGHTAGVKVNDDYEKWIGFSPSNRNGHYTTRSFLTSQEINNCRLNSINLVKYQVMISYLEGLAKSNNSRVVFFLPITSMKQAEKNIVIPLYHTLPDSMKLEYSSQFLQQMADAEYLLDINHLNRKGATTYSTLLIPLLEKYR</sequence>
<protein>
    <recommendedName>
        <fullName evidence="3">SGNH/GDSL hydrolase family protein</fullName>
    </recommendedName>
</protein>
<evidence type="ECO:0008006" key="3">
    <source>
        <dbReference type="Google" id="ProtNLM"/>
    </source>
</evidence>
<gene>
    <name evidence="1" type="ORF">KK060_19020</name>
</gene>
<evidence type="ECO:0000313" key="1">
    <source>
        <dbReference type="EMBL" id="MBT1705391.1"/>
    </source>
</evidence>
<dbReference type="PROSITE" id="PS51257">
    <property type="entry name" value="PROKAR_LIPOPROTEIN"/>
    <property type="match status" value="1"/>
</dbReference>